<proteinExistence type="predicted"/>
<gene>
    <name evidence="2" type="ORF">SS50377_15089</name>
    <name evidence="3" type="ORF">SS50377_25521</name>
</gene>
<reference evidence="3" key="2">
    <citation type="submission" date="2020-12" db="EMBL/GenBank/DDBJ databases">
        <title>New Spironucleus salmonicida genome in near-complete chromosomes.</title>
        <authorList>
            <person name="Xu F."/>
            <person name="Kurt Z."/>
            <person name="Jimenez-Gonzalez A."/>
            <person name="Astvaldsson A."/>
            <person name="Andersson J.O."/>
            <person name="Svard S.G."/>
        </authorList>
    </citation>
    <scope>NUCLEOTIDE SEQUENCE</scope>
    <source>
        <strain evidence="3">ATCC 50377</strain>
    </source>
</reference>
<sequence>MQQQKYYALYGKALKQKEQQANILDKSQKTNLQMMSELNQSQYVKHDIPSLQKQDMQQLNVFSSLQLSLKSAICDIQNQQHSYNSLFQTDFDVTPRLNRLYDDYQMFIASYLQNDTSVAEIRLNQYKKKFGSELQVFADKQVQEKETELLQKTSQLEKNQHYSTQLEVQIELQKDELNNKQEEINSLNIKLYNLTNKPIYNFVKKTQNNQKDYKIIKQNSQIKDEKQIMPQKQVLNQCSALLCEHQRAFLLVKKQLLNEKEINNKLQLNYENQLQEQQQQQQNTINQLKKRLNEYRNIQDSNTVFYQENQIFKTQKEQIEKFEWENKKLSQENSNLHQQIKNITPMNLDEQYKLKQQLKQKQLDLKDCQDQVDLLIEEIQKLTPQ</sequence>
<organism evidence="2">
    <name type="scientific">Spironucleus salmonicida</name>
    <dbReference type="NCBI Taxonomy" id="348837"/>
    <lineage>
        <taxon>Eukaryota</taxon>
        <taxon>Metamonada</taxon>
        <taxon>Diplomonadida</taxon>
        <taxon>Hexamitidae</taxon>
        <taxon>Hexamitinae</taxon>
        <taxon>Spironucleus</taxon>
    </lineage>
</organism>
<name>V6LW80_9EUKA</name>
<dbReference type="EMBL" id="KI546101">
    <property type="protein sequence ID" value="EST45069.1"/>
    <property type="molecule type" value="Genomic_DNA"/>
</dbReference>
<evidence type="ECO:0000313" key="3">
    <source>
        <dbReference type="EMBL" id="KAH0573401.1"/>
    </source>
</evidence>
<accession>V6LW80</accession>
<feature type="coiled-coil region" evidence="1">
    <location>
        <begin position="163"/>
        <end position="197"/>
    </location>
</feature>
<evidence type="ECO:0000256" key="1">
    <source>
        <dbReference type="SAM" id="Coils"/>
    </source>
</evidence>
<keyword evidence="1" id="KW-0175">Coiled coil</keyword>
<feature type="coiled-coil region" evidence="1">
    <location>
        <begin position="256"/>
        <end position="378"/>
    </location>
</feature>
<reference evidence="2 3" key="1">
    <citation type="journal article" date="2014" name="PLoS Genet.">
        <title>The Genome of Spironucleus salmonicida Highlights a Fish Pathogen Adapted to Fluctuating Environments.</title>
        <authorList>
            <person name="Xu F."/>
            <person name="Jerlstrom-Hultqvist J."/>
            <person name="Einarsson E."/>
            <person name="Astvaldsson A."/>
            <person name="Svard S.G."/>
            <person name="Andersson J.O."/>
        </authorList>
    </citation>
    <scope>NUCLEOTIDE SEQUENCE</scope>
    <source>
        <strain evidence="3">ATCC 50377</strain>
    </source>
</reference>
<keyword evidence="4" id="KW-1185">Reference proteome</keyword>
<dbReference type="AlphaFoldDB" id="V6LW80"/>
<dbReference type="Proteomes" id="UP000018208">
    <property type="component" value="Unassembled WGS sequence"/>
</dbReference>
<dbReference type="VEuPathDB" id="GiardiaDB:SS50377_25521"/>
<evidence type="ECO:0000313" key="4">
    <source>
        <dbReference type="Proteomes" id="UP000018208"/>
    </source>
</evidence>
<protein>
    <submittedName>
        <fullName evidence="2">Uncharacterized protein</fullName>
    </submittedName>
</protein>
<dbReference type="EMBL" id="AUWU02000005">
    <property type="protein sequence ID" value="KAH0573401.1"/>
    <property type="molecule type" value="Genomic_DNA"/>
</dbReference>
<evidence type="ECO:0000313" key="2">
    <source>
        <dbReference type="EMBL" id="EST45069.1"/>
    </source>
</evidence>